<reference evidence="8 9" key="1">
    <citation type="journal article" date="2014" name="Genome Announc.">
        <title>Draft Genome Sequence of the Haloacid-Degrading Burkholderia caribensis Strain MBA4.</title>
        <authorList>
            <person name="Pan Y."/>
            <person name="Kong K.F."/>
            <person name="Tsang J.S."/>
        </authorList>
    </citation>
    <scope>NUCLEOTIDE SEQUENCE [LARGE SCALE GENOMIC DNA]</scope>
    <source>
        <strain evidence="8 9">MBA4</strain>
    </source>
</reference>
<dbReference type="PRINTS" id="PR00112">
    <property type="entry name" value="ACYLPHPHTASE"/>
</dbReference>
<feature type="domain" description="Acylphosphatase-like" evidence="7">
    <location>
        <begin position="12"/>
        <end position="98"/>
    </location>
</feature>
<evidence type="ECO:0000256" key="1">
    <source>
        <dbReference type="ARBA" id="ARBA00005614"/>
    </source>
</evidence>
<accession>A0A0P0RI82</accession>
<evidence type="ECO:0000256" key="5">
    <source>
        <dbReference type="RuleBase" id="RU000553"/>
    </source>
</evidence>
<dbReference type="InterPro" id="IPR017968">
    <property type="entry name" value="Acylphosphatase_CS"/>
</dbReference>
<keyword evidence="4 5" id="KW-0378">Hydrolase</keyword>
<dbReference type="Proteomes" id="UP000019146">
    <property type="component" value="Chromosome 2"/>
</dbReference>
<dbReference type="InterPro" id="IPR020456">
    <property type="entry name" value="Acylphosphatase"/>
</dbReference>
<evidence type="ECO:0000313" key="8">
    <source>
        <dbReference type="EMBL" id="ALL68195.1"/>
    </source>
</evidence>
<gene>
    <name evidence="8" type="ORF">K788_0000697</name>
</gene>
<dbReference type="AlphaFoldDB" id="A0A0P0RI82"/>
<feature type="active site" evidence="4">
    <location>
        <position position="45"/>
    </location>
</feature>
<proteinExistence type="inferred from homology"/>
<dbReference type="Pfam" id="PF00708">
    <property type="entry name" value="Acylphosphatase"/>
    <property type="match status" value="1"/>
</dbReference>
<comment type="similarity">
    <text evidence="1 6">Belongs to the acylphosphatase family.</text>
</comment>
<organism evidence="8 9">
    <name type="scientific">Paraburkholderia caribensis MBA4</name>
    <dbReference type="NCBI Taxonomy" id="1323664"/>
    <lineage>
        <taxon>Bacteria</taxon>
        <taxon>Pseudomonadati</taxon>
        <taxon>Pseudomonadota</taxon>
        <taxon>Betaproteobacteria</taxon>
        <taxon>Burkholderiales</taxon>
        <taxon>Burkholderiaceae</taxon>
        <taxon>Paraburkholderia</taxon>
    </lineage>
</organism>
<evidence type="ECO:0000256" key="2">
    <source>
        <dbReference type="ARBA" id="ARBA00012150"/>
    </source>
</evidence>
<evidence type="ECO:0000256" key="6">
    <source>
        <dbReference type="RuleBase" id="RU004168"/>
    </source>
</evidence>
<dbReference type="KEGG" id="bcai:K788_0000697"/>
<dbReference type="NCBIfam" id="NF010998">
    <property type="entry name" value="PRK14424.1"/>
    <property type="match status" value="1"/>
</dbReference>
<dbReference type="PANTHER" id="PTHR47268">
    <property type="entry name" value="ACYLPHOSPHATASE"/>
    <property type="match status" value="1"/>
</dbReference>
<dbReference type="PROSITE" id="PS00151">
    <property type="entry name" value="ACYLPHOSPHATASE_2"/>
    <property type="match status" value="1"/>
</dbReference>
<dbReference type="SUPFAM" id="SSF54975">
    <property type="entry name" value="Acylphosphatase/BLUF domain-like"/>
    <property type="match status" value="1"/>
</dbReference>
<evidence type="ECO:0000256" key="3">
    <source>
        <dbReference type="ARBA" id="ARBA00047645"/>
    </source>
</evidence>
<dbReference type="Gene3D" id="3.30.70.100">
    <property type="match status" value="1"/>
</dbReference>
<dbReference type="EMBL" id="CP012747">
    <property type="protein sequence ID" value="ALL68195.1"/>
    <property type="molecule type" value="Genomic_DNA"/>
</dbReference>
<dbReference type="GeneID" id="69971935"/>
<dbReference type="PROSITE" id="PS51160">
    <property type="entry name" value="ACYLPHOSPHATASE_3"/>
    <property type="match status" value="1"/>
</dbReference>
<name>A0A0P0RI82_9BURK</name>
<dbReference type="PANTHER" id="PTHR47268:SF4">
    <property type="entry name" value="ACYLPHOSPHATASE"/>
    <property type="match status" value="1"/>
</dbReference>
<comment type="catalytic activity">
    <reaction evidence="3 4 5">
        <text>an acyl phosphate + H2O = a carboxylate + phosphate + H(+)</text>
        <dbReference type="Rhea" id="RHEA:14965"/>
        <dbReference type="ChEBI" id="CHEBI:15377"/>
        <dbReference type="ChEBI" id="CHEBI:15378"/>
        <dbReference type="ChEBI" id="CHEBI:29067"/>
        <dbReference type="ChEBI" id="CHEBI:43474"/>
        <dbReference type="ChEBI" id="CHEBI:59918"/>
        <dbReference type="EC" id="3.6.1.7"/>
    </reaction>
</comment>
<dbReference type="InterPro" id="IPR001792">
    <property type="entry name" value="Acylphosphatase-like_dom"/>
</dbReference>
<evidence type="ECO:0000313" key="9">
    <source>
        <dbReference type="Proteomes" id="UP000019146"/>
    </source>
</evidence>
<dbReference type="InterPro" id="IPR036046">
    <property type="entry name" value="Acylphosphatase-like_dom_sf"/>
</dbReference>
<sequence length="98" mass="11205">MSGTDLDSRIETYYVRVRGMVQGVGFRHATVRQAHALGIRGWVANLEDGSVEAMLQGPANQLDRMLSWLRHGPPMARVTEVTHEERASDKRFERFEQH</sequence>
<dbReference type="EC" id="3.6.1.7" evidence="2 4"/>
<dbReference type="GO" id="GO:0003998">
    <property type="term" value="F:acylphosphatase activity"/>
    <property type="evidence" value="ECO:0007669"/>
    <property type="project" value="UniProtKB-EC"/>
</dbReference>
<evidence type="ECO:0000256" key="4">
    <source>
        <dbReference type="PROSITE-ProRule" id="PRU00520"/>
    </source>
</evidence>
<feature type="active site" evidence="4">
    <location>
        <position position="27"/>
    </location>
</feature>
<protein>
    <recommendedName>
        <fullName evidence="2 4">Acylphosphatase</fullName>
        <ecNumber evidence="2 4">3.6.1.7</ecNumber>
    </recommendedName>
</protein>
<dbReference type="RefSeq" id="WP_035998698.1">
    <property type="nucleotide sequence ID" value="NZ_CP012747.1"/>
</dbReference>
<dbReference type="PROSITE" id="PS00150">
    <property type="entry name" value="ACYLPHOSPHATASE_1"/>
    <property type="match status" value="1"/>
</dbReference>
<evidence type="ECO:0000259" key="7">
    <source>
        <dbReference type="PROSITE" id="PS51160"/>
    </source>
</evidence>